<dbReference type="SUPFAM" id="SSF69618">
    <property type="entry name" value="HemD-like"/>
    <property type="match status" value="1"/>
</dbReference>
<dbReference type="RefSeq" id="WP_166188947.1">
    <property type="nucleotide sequence ID" value="NZ_CP049811.1"/>
</dbReference>
<organism evidence="2 3">
    <name type="scientific">Pontivivens nitratireducens</name>
    <dbReference type="NCBI Taxonomy" id="2758038"/>
    <lineage>
        <taxon>Bacteria</taxon>
        <taxon>Pseudomonadati</taxon>
        <taxon>Pseudomonadota</taxon>
        <taxon>Alphaproteobacteria</taxon>
        <taxon>Rhodobacterales</taxon>
        <taxon>Paracoccaceae</taxon>
        <taxon>Pontivivens</taxon>
    </lineage>
</organism>
<gene>
    <name evidence="2" type="ORF">G8E03_04065</name>
</gene>
<keyword evidence="3" id="KW-1185">Reference proteome</keyword>
<feature type="domain" description="Tetrapyrrole biosynthesis uroporphyrinogen III synthase" evidence="1">
    <location>
        <begin position="28"/>
        <end position="223"/>
    </location>
</feature>
<sequence length="233" mass="24610">MTGTSATRVLLTRPTAQSQDFAQALGPGFGVLTSPLLEIRFLNPVVDTGHARAVVFTSTNGVAGWRRRDGDCTLPAFCVGARTAQAAQAAGFPIPATAPTLTALVPHLRDQTGGPLLHIRGTHVSAELADLLPDRQIATCIVYEAEARPLSPDAHHALEAGEIDAIPVFSPRTAARLLAERTDRWRLDATRLIAISPATARILAPLASKGVETSPTPDTNGLLALLHRKSAQC</sequence>
<reference evidence="2 3" key="1">
    <citation type="submission" date="2020-03" db="EMBL/GenBank/DDBJ databases">
        <title>Complete genome sequence of Monaibacterium sp. ALG8 with diverse plasmids.</title>
        <authorList>
            <person name="Sun C."/>
        </authorList>
    </citation>
    <scope>NUCLEOTIDE SEQUENCE [LARGE SCALE GENOMIC DNA]</scope>
    <source>
        <strain evidence="2 3">ALG8</strain>
    </source>
</reference>
<dbReference type="KEGG" id="mon:G8E03_04065"/>
<dbReference type="Gene3D" id="3.40.50.10090">
    <property type="match status" value="2"/>
</dbReference>
<proteinExistence type="predicted"/>
<dbReference type="Pfam" id="PF02602">
    <property type="entry name" value="HEM4"/>
    <property type="match status" value="1"/>
</dbReference>
<evidence type="ECO:0000313" key="3">
    <source>
        <dbReference type="Proteomes" id="UP000500791"/>
    </source>
</evidence>
<dbReference type="InterPro" id="IPR003754">
    <property type="entry name" value="4pyrrol_synth_uPrphyn_synth"/>
</dbReference>
<protein>
    <submittedName>
        <fullName evidence="2">Uroporphyrinogen-III synthase</fullName>
    </submittedName>
</protein>
<dbReference type="CDD" id="cd06578">
    <property type="entry name" value="HemD"/>
    <property type="match status" value="1"/>
</dbReference>
<dbReference type="AlphaFoldDB" id="A0A6G7VJI4"/>
<dbReference type="Proteomes" id="UP000500791">
    <property type="component" value="Chromosome"/>
</dbReference>
<evidence type="ECO:0000259" key="1">
    <source>
        <dbReference type="Pfam" id="PF02602"/>
    </source>
</evidence>
<accession>A0A6G7VJI4</accession>
<name>A0A6G7VJI4_9RHOB</name>
<dbReference type="GO" id="GO:0033014">
    <property type="term" value="P:tetrapyrrole biosynthetic process"/>
    <property type="evidence" value="ECO:0007669"/>
    <property type="project" value="InterPro"/>
</dbReference>
<dbReference type="EMBL" id="CP049811">
    <property type="protein sequence ID" value="QIK40008.1"/>
    <property type="molecule type" value="Genomic_DNA"/>
</dbReference>
<dbReference type="InterPro" id="IPR036108">
    <property type="entry name" value="4pyrrol_syn_uPrphyn_synt_sf"/>
</dbReference>
<dbReference type="GO" id="GO:0004852">
    <property type="term" value="F:uroporphyrinogen-III synthase activity"/>
    <property type="evidence" value="ECO:0007669"/>
    <property type="project" value="InterPro"/>
</dbReference>
<evidence type="ECO:0000313" key="2">
    <source>
        <dbReference type="EMBL" id="QIK40008.1"/>
    </source>
</evidence>